<feature type="transmembrane region" description="Helical" evidence="1">
    <location>
        <begin position="16"/>
        <end position="38"/>
    </location>
</feature>
<dbReference type="Proteomes" id="UP000288805">
    <property type="component" value="Unassembled WGS sequence"/>
</dbReference>
<proteinExistence type="predicted"/>
<reference evidence="2 3" key="1">
    <citation type="journal article" date="2018" name="PLoS Genet.">
        <title>Population sequencing reveals clonal diversity and ancestral inbreeding in the grapevine cultivar Chardonnay.</title>
        <authorList>
            <person name="Roach M.J."/>
            <person name="Johnson D.L."/>
            <person name="Bohlmann J."/>
            <person name="van Vuuren H.J."/>
            <person name="Jones S.J."/>
            <person name="Pretorius I.S."/>
            <person name="Schmidt S.A."/>
            <person name="Borneman A.R."/>
        </authorList>
    </citation>
    <scope>NUCLEOTIDE SEQUENCE [LARGE SCALE GENOMIC DNA]</scope>
    <source>
        <strain evidence="3">cv. Chardonnay</strain>
        <tissue evidence="2">Leaf</tissue>
    </source>
</reference>
<evidence type="ECO:0000313" key="2">
    <source>
        <dbReference type="EMBL" id="RVW34679.1"/>
    </source>
</evidence>
<protein>
    <recommendedName>
        <fullName evidence="4">Retrotransposon gag domain-containing protein</fullName>
    </recommendedName>
</protein>
<evidence type="ECO:0000313" key="3">
    <source>
        <dbReference type="Proteomes" id="UP000288805"/>
    </source>
</evidence>
<keyword evidence="1" id="KW-0472">Membrane</keyword>
<evidence type="ECO:0008006" key="4">
    <source>
        <dbReference type="Google" id="ProtNLM"/>
    </source>
</evidence>
<gene>
    <name evidence="2" type="ORF">CK203_108905</name>
</gene>
<organism evidence="2 3">
    <name type="scientific">Vitis vinifera</name>
    <name type="common">Grape</name>
    <dbReference type="NCBI Taxonomy" id="29760"/>
    <lineage>
        <taxon>Eukaryota</taxon>
        <taxon>Viridiplantae</taxon>
        <taxon>Streptophyta</taxon>
        <taxon>Embryophyta</taxon>
        <taxon>Tracheophyta</taxon>
        <taxon>Spermatophyta</taxon>
        <taxon>Magnoliopsida</taxon>
        <taxon>eudicotyledons</taxon>
        <taxon>Gunneridae</taxon>
        <taxon>Pentapetalae</taxon>
        <taxon>rosids</taxon>
        <taxon>Vitales</taxon>
        <taxon>Vitaceae</taxon>
        <taxon>Viteae</taxon>
        <taxon>Vitis</taxon>
    </lineage>
</organism>
<keyword evidence="1" id="KW-1133">Transmembrane helix</keyword>
<sequence length="223" mass="25692">MYMPRLGFQYFHNSKGILGTTLVGTWFSTYVVIFMASLHKDSERLELLTILLSMRAHGIDDAQLVALFPIQELEATRQKPDESISSFVSRWRAKVASMIYRPKEHDQIDMVLRDLQSRFARNFVGIPIQDLKSLARVAFSVEEAIARGLWTDTAPPPNSKGKKLVGSSNRFGEVDTISYQYQRPTHHSLYRLSIIRAHFSHPQYQYQPIYVQQPYITQTSLQP</sequence>
<comment type="caution">
    <text evidence="2">The sequence shown here is derived from an EMBL/GenBank/DDBJ whole genome shotgun (WGS) entry which is preliminary data.</text>
</comment>
<dbReference type="EMBL" id="QGNW01001630">
    <property type="protein sequence ID" value="RVW34679.1"/>
    <property type="molecule type" value="Genomic_DNA"/>
</dbReference>
<name>A0A438DGX9_VITVI</name>
<evidence type="ECO:0000256" key="1">
    <source>
        <dbReference type="SAM" id="Phobius"/>
    </source>
</evidence>
<keyword evidence="1" id="KW-0812">Transmembrane</keyword>
<accession>A0A438DGX9</accession>
<dbReference type="AlphaFoldDB" id="A0A438DGX9"/>